<organism evidence="2 3">
    <name type="scientific">Neolentinus lepideus HHB14362 ss-1</name>
    <dbReference type="NCBI Taxonomy" id="1314782"/>
    <lineage>
        <taxon>Eukaryota</taxon>
        <taxon>Fungi</taxon>
        <taxon>Dikarya</taxon>
        <taxon>Basidiomycota</taxon>
        <taxon>Agaricomycotina</taxon>
        <taxon>Agaricomycetes</taxon>
        <taxon>Gloeophyllales</taxon>
        <taxon>Gloeophyllaceae</taxon>
        <taxon>Neolentinus</taxon>
    </lineage>
</organism>
<sequence>MSDPQPDSIPADAPFDRPDADVIIRSSDNVDFRMFKLMLSVASPVFAGMFTLPRAVEEASADKEGGLPVVRVTEDRKAVDILLRLCYPGTVPDLLTLDDVKKGLEVAMKYEVDSAMSFIRRALVSPEFLDNNALRVYAIACLHKLWKEAEVSAKASLRMPREALWDAVTVHVPELHSLPAEAYLHLVRYHRSFGSAAAPIVHRWSSEWIIYANRYSFCFFKCIDCTDSLSRLSHNINDGKSKAIWWSDFVTSVEESVKEHPLAPASMLALASNERHLEKPLRCSSCRKTVNRDIYEVIKIISSMLEESAEKAVLDLSF</sequence>
<accession>A0A165PXB9</accession>
<proteinExistence type="predicted"/>
<dbReference type="OrthoDB" id="3164835at2759"/>
<dbReference type="EMBL" id="KV425605">
    <property type="protein sequence ID" value="KZT21618.1"/>
    <property type="molecule type" value="Genomic_DNA"/>
</dbReference>
<reference evidence="2 3" key="1">
    <citation type="journal article" date="2016" name="Mol. Biol. Evol.">
        <title>Comparative Genomics of Early-Diverging Mushroom-Forming Fungi Provides Insights into the Origins of Lignocellulose Decay Capabilities.</title>
        <authorList>
            <person name="Nagy L.G."/>
            <person name="Riley R."/>
            <person name="Tritt A."/>
            <person name="Adam C."/>
            <person name="Daum C."/>
            <person name="Floudas D."/>
            <person name="Sun H."/>
            <person name="Yadav J.S."/>
            <person name="Pangilinan J."/>
            <person name="Larsson K.H."/>
            <person name="Matsuura K."/>
            <person name="Barry K."/>
            <person name="Labutti K."/>
            <person name="Kuo R."/>
            <person name="Ohm R.A."/>
            <person name="Bhattacharya S.S."/>
            <person name="Shirouzu T."/>
            <person name="Yoshinaga Y."/>
            <person name="Martin F.M."/>
            <person name="Grigoriev I.V."/>
            <person name="Hibbett D.S."/>
        </authorList>
    </citation>
    <scope>NUCLEOTIDE SEQUENCE [LARGE SCALE GENOMIC DNA]</scope>
    <source>
        <strain evidence="2 3">HHB14362 ss-1</strain>
    </source>
</reference>
<dbReference type="STRING" id="1314782.A0A165PXB9"/>
<feature type="domain" description="BTB" evidence="1">
    <location>
        <begin position="20"/>
        <end position="91"/>
    </location>
</feature>
<dbReference type="SUPFAM" id="SSF54695">
    <property type="entry name" value="POZ domain"/>
    <property type="match status" value="1"/>
</dbReference>
<evidence type="ECO:0000313" key="2">
    <source>
        <dbReference type="EMBL" id="KZT21618.1"/>
    </source>
</evidence>
<dbReference type="CDD" id="cd18186">
    <property type="entry name" value="BTB_POZ_ZBTB_KLHL-like"/>
    <property type="match status" value="1"/>
</dbReference>
<dbReference type="InParanoid" id="A0A165PXB9"/>
<dbReference type="SMART" id="SM00225">
    <property type="entry name" value="BTB"/>
    <property type="match status" value="1"/>
</dbReference>
<dbReference type="AlphaFoldDB" id="A0A165PXB9"/>
<gene>
    <name evidence="2" type="ORF">NEOLEDRAFT_1121083</name>
</gene>
<protein>
    <recommendedName>
        <fullName evidence="1">BTB domain-containing protein</fullName>
    </recommendedName>
</protein>
<evidence type="ECO:0000259" key="1">
    <source>
        <dbReference type="PROSITE" id="PS50097"/>
    </source>
</evidence>
<dbReference type="Proteomes" id="UP000076761">
    <property type="component" value="Unassembled WGS sequence"/>
</dbReference>
<name>A0A165PXB9_9AGAM</name>
<dbReference type="InterPro" id="IPR011333">
    <property type="entry name" value="SKP1/BTB/POZ_sf"/>
</dbReference>
<dbReference type="Pfam" id="PF00651">
    <property type="entry name" value="BTB"/>
    <property type="match status" value="1"/>
</dbReference>
<evidence type="ECO:0000313" key="3">
    <source>
        <dbReference type="Proteomes" id="UP000076761"/>
    </source>
</evidence>
<dbReference type="Gene3D" id="3.30.710.10">
    <property type="entry name" value="Potassium Channel Kv1.1, Chain A"/>
    <property type="match status" value="1"/>
</dbReference>
<dbReference type="InterPro" id="IPR000210">
    <property type="entry name" value="BTB/POZ_dom"/>
</dbReference>
<keyword evidence="3" id="KW-1185">Reference proteome</keyword>
<dbReference type="PROSITE" id="PS50097">
    <property type="entry name" value="BTB"/>
    <property type="match status" value="1"/>
</dbReference>